<protein>
    <submittedName>
        <fullName evidence="2">Uncharacterized protein</fullName>
    </submittedName>
</protein>
<evidence type="ECO:0000313" key="2">
    <source>
        <dbReference type="EMBL" id="RPA73280.1"/>
    </source>
</evidence>
<gene>
    <name evidence="2" type="ORF">BJ508DRAFT_313965</name>
</gene>
<keyword evidence="3" id="KW-1185">Reference proteome</keyword>
<dbReference type="EMBL" id="ML119827">
    <property type="protein sequence ID" value="RPA73280.1"/>
    <property type="molecule type" value="Genomic_DNA"/>
</dbReference>
<organism evidence="2 3">
    <name type="scientific">Ascobolus immersus RN42</name>
    <dbReference type="NCBI Taxonomy" id="1160509"/>
    <lineage>
        <taxon>Eukaryota</taxon>
        <taxon>Fungi</taxon>
        <taxon>Dikarya</taxon>
        <taxon>Ascomycota</taxon>
        <taxon>Pezizomycotina</taxon>
        <taxon>Pezizomycetes</taxon>
        <taxon>Pezizales</taxon>
        <taxon>Ascobolaceae</taxon>
        <taxon>Ascobolus</taxon>
    </lineage>
</organism>
<proteinExistence type="predicted"/>
<name>A0A3N4HN55_ASCIM</name>
<accession>A0A3N4HN55</accession>
<feature type="compositionally biased region" description="Basic and acidic residues" evidence="1">
    <location>
        <begin position="20"/>
        <end position="32"/>
    </location>
</feature>
<feature type="region of interest" description="Disordered" evidence="1">
    <location>
        <begin position="20"/>
        <end position="92"/>
    </location>
</feature>
<dbReference type="AlphaFoldDB" id="A0A3N4HN55"/>
<sequence>MVVEPLSWRITAIEMFRKLRESASSKWKDRDGQSATKRARNTPQSETKTGASVQPSLNTNPKQSSPSPHTHPVHHGMEMASHPKSAPVSTPIPHPLDPVIISSPLVQNPIETSTVHSPTHAVTMAATKQDVPVQLNAPHAQRLTTKPKSSMEMITNWFRSVPRDDSTIISPTSRRSHTKRSDVIKTMRRFTDKGTNTNLDVDGLEQFNRRAMAALRLDEKTVLGIARRHEWEEYAVSRLSSCNGKVMQTTHDGNYYFLAGGWRHTDLIGGMFMRLNLPLRLTFDTGKYYVEKTDRKWVDIADESIFDLYEALVWWTARRQLARLTEDDLYLLFDSLQEMRRGWVI</sequence>
<dbReference type="Proteomes" id="UP000275078">
    <property type="component" value="Unassembled WGS sequence"/>
</dbReference>
<feature type="compositionally biased region" description="Polar residues" evidence="1">
    <location>
        <begin position="33"/>
        <end position="63"/>
    </location>
</feature>
<evidence type="ECO:0000313" key="3">
    <source>
        <dbReference type="Proteomes" id="UP000275078"/>
    </source>
</evidence>
<evidence type="ECO:0000256" key="1">
    <source>
        <dbReference type="SAM" id="MobiDB-lite"/>
    </source>
</evidence>
<reference evidence="2 3" key="1">
    <citation type="journal article" date="2018" name="Nat. Ecol. Evol.">
        <title>Pezizomycetes genomes reveal the molecular basis of ectomycorrhizal truffle lifestyle.</title>
        <authorList>
            <person name="Murat C."/>
            <person name="Payen T."/>
            <person name="Noel B."/>
            <person name="Kuo A."/>
            <person name="Morin E."/>
            <person name="Chen J."/>
            <person name="Kohler A."/>
            <person name="Krizsan K."/>
            <person name="Balestrini R."/>
            <person name="Da Silva C."/>
            <person name="Montanini B."/>
            <person name="Hainaut M."/>
            <person name="Levati E."/>
            <person name="Barry K.W."/>
            <person name="Belfiori B."/>
            <person name="Cichocki N."/>
            <person name="Clum A."/>
            <person name="Dockter R.B."/>
            <person name="Fauchery L."/>
            <person name="Guy J."/>
            <person name="Iotti M."/>
            <person name="Le Tacon F."/>
            <person name="Lindquist E.A."/>
            <person name="Lipzen A."/>
            <person name="Malagnac F."/>
            <person name="Mello A."/>
            <person name="Molinier V."/>
            <person name="Miyauchi S."/>
            <person name="Poulain J."/>
            <person name="Riccioni C."/>
            <person name="Rubini A."/>
            <person name="Sitrit Y."/>
            <person name="Splivallo R."/>
            <person name="Traeger S."/>
            <person name="Wang M."/>
            <person name="Zifcakova L."/>
            <person name="Wipf D."/>
            <person name="Zambonelli A."/>
            <person name="Paolocci F."/>
            <person name="Nowrousian M."/>
            <person name="Ottonello S."/>
            <person name="Baldrian P."/>
            <person name="Spatafora J.W."/>
            <person name="Henrissat B."/>
            <person name="Nagy L.G."/>
            <person name="Aury J.M."/>
            <person name="Wincker P."/>
            <person name="Grigoriev I.V."/>
            <person name="Bonfante P."/>
            <person name="Martin F.M."/>
        </authorList>
    </citation>
    <scope>NUCLEOTIDE SEQUENCE [LARGE SCALE GENOMIC DNA]</scope>
    <source>
        <strain evidence="2 3">RN42</strain>
    </source>
</reference>